<protein>
    <submittedName>
        <fullName evidence="1">Zinc-binding alcohol dehydrogenase domain-containing protein cipB</fullName>
    </submittedName>
</protein>
<reference evidence="1 2" key="1">
    <citation type="submission" date="2018-05" db="EMBL/GenBank/DDBJ databases">
        <title>Genome sequencing and assembly of the regulated plant pathogen Lachnellula willkommii and related sister species for the development of diagnostic species identification markers.</title>
        <authorList>
            <person name="Giroux E."/>
            <person name="Bilodeau G."/>
        </authorList>
    </citation>
    <scope>NUCLEOTIDE SEQUENCE [LARGE SCALE GENOMIC DNA]</scope>
    <source>
        <strain evidence="1 2">CBS 268.59</strain>
    </source>
</reference>
<evidence type="ECO:0000313" key="2">
    <source>
        <dbReference type="Proteomes" id="UP000469558"/>
    </source>
</evidence>
<dbReference type="AlphaFoldDB" id="A0A8T9C524"/>
<gene>
    <name evidence="1" type="primary">cipB_1</name>
    <name evidence="1" type="ORF">LSUE1_G007405</name>
</gene>
<comment type="caution">
    <text evidence="1">The sequence shown here is derived from an EMBL/GenBank/DDBJ whole genome shotgun (WGS) entry which is preliminary data.</text>
</comment>
<accession>A0A8T9C524</accession>
<sequence length="127" mass="13521">MDTPHQVPLSCSCFKGKISVGAFDAFGVGAWVYSVDFVEKTESVRLVVISDNHERVTLKQVFAASIKGNHIGKAISEDFLAAALESEILVPAPEPFVAGEGLDSGQGTVNFTKRRNLGPEGCILALT</sequence>
<dbReference type="EMBL" id="QGMK01000617">
    <property type="protein sequence ID" value="TVY80761.1"/>
    <property type="molecule type" value="Genomic_DNA"/>
</dbReference>
<proteinExistence type="predicted"/>
<keyword evidence="2" id="KW-1185">Reference proteome</keyword>
<name>A0A8T9C524_9HELO</name>
<organism evidence="1 2">
    <name type="scientific">Lachnellula suecica</name>
    <dbReference type="NCBI Taxonomy" id="602035"/>
    <lineage>
        <taxon>Eukaryota</taxon>
        <taxon>Fungi</taxon>
        <taxon>Dikarya</taxon>
        <taxon>Ascomycota</taxon>
        <taxon>Pezizomycotina</taxon>
        <taxon>Leotiomycetes</taxon>
        <taxon>Helotiales</taxon>
        <taxon>Lachnaceae</taxon>
        <taxon>Lachnellula</taxon>
    </lineage>
</organism>
<evidence type="ECO:0000313" key="1">
    <source>
        <dbReference type="EMBL" id="TVY80761.1"/>
    </source>
</evidence>
<dbReference type="Proteomes" id="UP000469558">
    <property type="component" value="Unassembled WGS sequence"/>
</dbReference>